<evidence type="ECO:0000313" key="7">
    <source>
        <dbReference type="Proteomes" id="UP001218638"/>
    </source>
</evidence>
<organism evidence="6 7">
    <name type="scientific">Synoicihabitans lomoniglobus</name>
    <dbReference type="NCBI Taxonomy" id="2909285"/>
    <lineage>
        <taxon>Bacteria</taxon>
        <taxon>Pseudomonadati</taxon>
        <taxon>Verrucomicrobiota</taxon>
        <taxon>Opitutia</taxon>
        <taxon>Opitutales</taxon>
        <taxon>Opitutaceae</taxon>
        <taxon>Synoicihabitans</taxon>
    </lineage>
</organism>
<feature type="transmembrane region" description="Helical" evidence="5">
    <location>
        <begin position="90"/>
        <end position="108"/>
    </location>
</feature>
<gene>
    <name evidence="6" type="ORF">PXH66_10655</name>
</gene>
<evidence type="ECO:0000256" key="2">
    <source>
        <dbReference type="ARBA" id="ARBA00022692"/>
    </source>
</evidence>
<keyword evidence="1" id="KW-1003">Cell membrane</keyword>
<dbReference type="EMBL" id="CP119075">
    <property type="protein sequence ID" value="WED67310.1"/>
    <property type="molecule type" value="Genomic_DNA"/>
</dbReference>
<dbReference type="InterPro" id="IPR010899">
    <property type="entry name" value="UPF0344"/>
</dbReference>
<dbReference type="KEGG" id="slom:PXH66_10655"/>
<keyword evidence="7" id="KW-1185">Reference proteome</keyword>
<reference evidence="6" key="1">
    <citation type="submission" date="2023-03" db="EMBL/GenBank/DDBJ databases">
        <title>Lomoglobus Profundus gen. nov., sp. nov., a novel member of the phylum Verrucomicrobia, isolated from deep-marine sediment of South China Sea.</title>
        <authorList>
            <person name="Ahmad T."/>
            <person name="Ishaq S.E."/>
            <person name="Wang F."/>
        </authorList>
    </citation>
    <scope>NUCLEOTIDE SEQUENCE</scope>
    <source>
        <strain evidence="6">LMO-M01</strain>
    </source>
</reference>
<sequence>MSPTFYHILHLLSLVVLTGGTFYGFAGAADTRKKVMIFSGIASVLMLVSGFGLLSKLSYGFPGWAIVKIVCWLGLSALMGIGYRKRDKAGLFMGIILALVFIALVMVYQRPF</sequence>
<proteinExistence type="predicted"/>
<keyword evidence="4 5" id="KW-0472">Membrane</keyword>
<evidence type="ECO:0000256" key="5">
    <source>
        <dbReference type="SAM" id="Phobius"/>
    </source>
</evidence>
<accession>A0AAF0CSN0</accession>
<name>A0AAF0CSN0_9BACT</name>
<evidence type="ECO:0000256" key="1">
    <source>
        <dbReference type="ARBA" id="ARBA00022475"/>
    </source>
</evidence>
<evidence type="ECO:0000313" key="6">
    <source>
        <dbReference type="EMBL" id="WED67310.1"/>
    </source>
</evidence>
<protein>
    <submittedName>
        <fullName evidence="6">Uncharacterized protein</fullName>
    </submittedName>
</protein>
<dbReference type="Pfam" id="PF07457">
    <property type="entry name" value="DUF1516"/>
    <property type="match status" value="1"/>
</dbReference>
<feature type="transmembrane region" description="Helical" evidence="5">
    <location>
        <begin position="61"/>
        <end position="83"/>
    </location>
</feature>
<dbReference type="AlphaFoldDB" id="A0AAF0CSN0"/>
<evidence type="ECO:0000256" key="4">
    <source>
        <dbReference type="ARBA" id="ARBA00023136"/>
    </source>
</evidence>
<feature type="transmembrane region" description="Helical" evidence="5">
    <location>
        <begin position="35"/>
        <end position="55"/>
    </location>
</feature>
<dbReference type="Proteomes" id="UP001218638">
    <property type="component" value="Chromosome"/>
</dbReference>
<feature type="transmembrane region" description="Helical" evidence="5">
    <location>
        <begin position="6"/>
        <end position="28"/>
    </location>
</feature>
<evidence type="ECO:0000256" key="3">
    <source>
        <dbReference type="ARBA" id="ARBA00022989"/>
    </source>
</evidence>
<dbReference type="RefSeq" id="WP_330928115.1">
    <property type="nucleotide sequence ID" value="NZ_CP119075.1"/>
</dbReference>
<keyword evidence="2 5" id="KW-0812">Transmembrane</keyword>
<keyword evidence="3 5" id="KW-1133">Transmembrane helix</keyword>